<dbReference type="EMBL" id="CAJVPQ010005332">
    <property type="protein sequence ID" value="CAG8668263.1"/>
    <property type="molecule type" value="Genomic_DNA"/>
</dbReference>
<feature type="compositionally biased region" description="Polar residues" evidence="1">
    <location>
        <begin position="87"/>
        <end position="100"/>
    </location>
</feature>
<gene>
    <name evidence="2" type="ORF">FCALED_LOCUS11890</name>
</gene>
<evidence type="ECO:0000256" key="1">
    <source>
        <dbReference type="SAM" id="MobiDB-lite"/>
    </source>
</evidence>
<sequence length="171" mass="20340">MSKKDITFHFFTPETSNSSGKKCKNHKKKPNMFFIYRSEMMKFRPSNIPMKSYSKQVSGWWKKLSRENKDELQRRYQINRDQKSHNGTDQMGDCSSSTLTDESSYDQYLKFLAREEIMFFNFVEYPIDRGDTNLLEVGKSNEPLKLRQDAYLTDSPPKEYFNNYNDIESID</sequence>
<evidence type="ECO:0000313" key="2">
    <source>
        <dbReference type="EMBL" id="CAG8668263.1"/>
    </source>
</evidence>
<feature type="region of interest" description="Disordered" evidence="1">
    <location>
        <begin position="77"/>
        <end position="100"/>
    </location>
</feature>
<accession>A0A9N9ECG4</accession>
<dbReference type="Proteomes" id="UP000789570">
    <property type="component" value="Unassembled WGS sequence"/>
</dbReference>
<feature type="compositionally biased region" description="Basic and acidic residues" evidence="1">
    <location>
        <begin position="77"/>
        <end position="86"/>
    </location>
</feature>
<keyword evidence="3" id="KW-1185">Reference proteome</keyword>
<reference evidence="2" key="1">
    <citation type="submission" date="2021-06" db="EMBL/GenBank/DDBJ databases">
        <authorList>
            <person name="Kallberg Y."/>
            <person name="Tangrot J."/>
            <person name="Rosling A."/>
        </authorList>
    </citation>
    <scope>NUCLEOTIDE SEQUENCE</scope>
    <source>
        <strain evidence="2">UK204</strain>
    </source>
</reference>
<dbReference type="AlphaFoldDB" id="A0A9N9ECG4"/>
<comment type="caution">
    <text evidence="2">The sequence shown here is derived from an EMBL/GenBank/DDBJ whole genome shotgun (WGS) entry which is preliminary data.</text>
</comment>
<protein>
    <submittedName>
        <fullName evidence="2">13211_t:CDS:1</fullName>
    </submittedName>
</protein>
<dbReference type="Gene3D" id="1.10.30.10">
    <property type="entry name" value="High mobility group box domain"/>
    <property type="match status" value="1"/>
</dbReference>
<dbReference type="SUPFAM" id="SSF47095">
    <property type="entry name" value="HMG-box"/>
    <property type="match status" value="1"/>
</dbReference>
<organism evidence="2 3">
    <name type="scientific">Funneliformis caledonium</name>
    <dbReference type="NCBI Taxonomy" id="1117310"/>
    <lineage>
        <taxon>Eukaryota</taxon>
        <taxon>Fungi</taxon>
        <taxon>Fungi incertae sedis</taxon>
        <taxon>Mucoromycota</taxon>
        <taxon>Glomeromycotina</taxon>
        <taxon>Glomeromycetes</taxon>
        <taxon>Glomerales</taxon>
        <taxon>Glomeraceae</taxon>
        <taxon>Funneliformis</taxon>
    </lineage>
</organism>
<dbReference type="InterPro" id="IPR036910">
    <property type="entry name" value="HMG_box_dom_sf"/>
</dbReference>
<name>A0A9N9ECG4_9GLOM</name>
<proteinExistence type="predicted"/>
<evidence type="ECO:0000313" key="3">
    <source>
        <dbReference type="Proteomes" id="UP000789570"/>
    </source>
</evidence>